<geneLocation type="plasmid" evidence="1 2">
    <name>unnamed1</name>
</geneLocation>
<name>A0A1X9T3X4_9BACL</name>
<keyword evidence="2" id="KW-1185">Reference proteome</keyword>
<protein>
    <submittedName>
        <fullName evidence="1">Uncharacterized protein</fullName>
    </submittedName>
</protein>
<dbReference type="RefSeq" id="WP_087071347.1">
    <property type="nucleotide sequence ID" value="NZ_CP021170.1"/>
</dbReference>
<dbReference type="EMBL" id="CP021170">
    <property type="protein sequence ID" value="ARR10633.1"/>
    <property type="molecule type" value="Genomic_DNA"/>
</dbReference>
<sequence>MNAYLQRVAASILPLSKERNNIKIALQEWSFEGKVEDHEKPTEVCQLCQKQGLRYKFLIENQYTSHELWIGSECIDRFNISVADPQQTGRYLSKEEAQKLTTKTKNQMIEQGKYNSVLRSLMILKEAEENAKQENPVDISSFMRYYEKNGKFTPSQGALLAWRMNQFNIVYAASHFKIDLRGNNKAKLLQLKPIQIEGIKDWLTKSQLAMYEREKGTRL</sequence>
<dbReference type="KEGG" id="pbv:AR543_p0025"/>
<organism evidence="1 2">
    <name type="scientific">Paenibacillus bovis</name>
    <dbReference type="NCBI Taxonomy" id="1616788"/>
    <lineage>
        <taxon>Bacteria</taxon>
        <taxon>Bacillati</taxon>
        <taxon>Bacillota</taxon>
        <taxon>Bacilli</taxon>
        <taxon>Bacillales</taxon>
        <taxon>Paenibacillaceae</taxon>
        <taxon>Paenibacillus</taxon>
    </lineage>
</organism>
<evidence type="ECO:0000313" key="2">
    <source>
        <dbReference type="Proteomes" id="UP000078148"/>
    </source>
</evidence>
<keyword evidence="1" id="KW-0614">Plasmid</keyword>
<gene>
    <name evidence="1" type="ORF">AR543_p0025</name>
</gene>
<dbReference type="AlphaFoldDB" id="A0A1X9T3X4"/>
<proteinExistence type="predicted"/>
<dbReference type="OrthoDB" id="2318182at2"/>
<reference evidence="1 2" key="1">
    <citation type="journal article" date="2016" name="Int. J. Syst. Evol. Microbiol.">
        <title>Paenibacillus damxungensis sp. nov., isolated from raw yak (Bos grunniens) milk.</title>
        <authorList>
            <person name="Wu Z."/>
            <person name="Gao C."/>
            <person name="Han J."/>
            <person name="Liu Z."/>
        </authorList>
    </citation>
    <scope>NUCLEOTIDE SEQUENCE [LARGE SCALE GENOMIC DNA]</scope>
    <source>
        <strain evidence="1 2">BD3526</strain>
        <plasmid evidence="1 2">unnamed1</plasmid>
    </source>
</reference>
<dbReference type="Proteomes" id="UP000078148">
    <property type="component" value="Plasmid unnamed1"/>
</dbReference>
<evidence type="ECO:0000313" key="1">
    <source>
        <dbReference type="EMBL" id="ARR10633.1"/>
    </source>
</evidence>
<accession>A0A1X9T3X4</accession>